<feature type="transmembrane region" description="Helical" evidence="1">
    <location>
        <begin position="12"/>
        <end position="30"/>
    </location>
</feature>
<evidence type="ECO:0000313" key="2">
    <source>
        <dbReference type="EMBL" id="MCX2718116.1"/>
    </source>
</evidence>
<reference evidence="2" key="1">
    <citation type="submission" date="2022-11" db="EMBL/GenBank/DDBJ databases">
        <title>The characterization of three novel Bacteroidetes species and genomic analysis of their roles in tidal elemental geochemical cycles.</title>
        <authorList>
            <person name="Ma K.-J."/>
        </authorList>
    </citation>
    <scope>NUCLEOTIDE SEQUENCE</scope>
    <source>
        <strain evidence="2">M415</strain>
    </source>
</reference>
<name>A0AAE3MIV4_9FLAO</name>
<evidence type="ECO:0000256" key="1">
    <source>
        <dbReference type="SAM" id="Phobius"/>
    </source>
</evidence>
<feature type="transmembrane region" description="Helical" evidence="1">
    <location>
        <begin position="198"/>
        <end position="216"/>
    </location>
</feature>
<accession>A0AAE3MIV4</accession>
<dbReference type="EMBL" id="JAPFQP010000001">
    <property type="protein sequence ID" value="MCX2718116.1"/>
    <property type="molecule type" value="Genomic_DNA"/>
</dbReference>
<feature type="transmembrane region" description="Helical" evidence="1">
    <location>
        <begin position="107"/>
        <end position="128"/>
    </location>
</feature>
<dbReference type="AlphaFoldDB" id="A0AAE3MIV4"/>
<dbReference type="RefSeq" id="WP_266010113.1">
    <property type="nucleotide sequence ID" value="NZ_JAPFQP010000001.1"/>
</dbReference>
<evidence type="ECO:0000313" key="3">
    <source>
        <dbReference type="Proteomes" id="UP001207116"/>
    </source>
</evidence>
<organism evidence="2 3">
    <name type="scientific">Lentiprolixibacter aurantiacus</name>
    <dbReference type="NCBI Taxonomy" id="2993939"/>
    <lineage>
        <taxon>Bacteria</taxon>
        <taxon>Pseudomonadati</taxon>
        <taxon>Bacteroidota</taxon>
        <taxon>Flavobacteriia</taxon>
        <taxon>Flavobacteriales</taxon>
        <taxon>Flavobacteriaceae</taxon>
        <taxon>Lentiprolixibacter</taxon>
    </lineage>
</organism>
<keyword evidence="3" id="KW-1185">Reference proteome</keyword>
<feature type="transmembrane region" description="Helical" evidence="1">
    <location>
        <begin position="42"/>
        <end position="60"/>
    </location>
</feature>
<comment type="caution">
    <text evidence="2">The sequence shown here is derived from an EMBL/GenBank/DDBJ whole genome shotgun (WGS) entry which is preliminary data.</text>
</comment>
<feature type="transmembrane region" description="Helical" evidence="1">
    <location>
        <begin position="72"/>
        <end position="95"/>
    </location>
</feature>
<proteinExistence type="predicted"/>
<keyword evidence="1" id="KW-0472">Membrane</keyword>
<sequence length="233" mass="26817">MNKAKFYGNAYIFLAISLVIIAVGFSQSYFSKLDEMAFPYHLHGISASLWMILLVTQPYLYKIGKIKLHRKLGWVSLILVPLIVIGGVIMIKSMINRQAFYPPGSVYKLAFIDVVTLSSFIGIYALAIYHRKRLKLHARLMIITIFGPLLPALTRVFFVFGLADNFNSALTYSYLIIELVLLYIIWREREAKEMSVTYLPFLLFIVVQHILMYYAGGWEWWVSTLNYLTGYSG</sequence>
<keyword evidence="1" id="KW-1133">Transmembrane helix</keyword>
<feature type="transmembrane region" description="Helical" evidence="1">
    <location>
        <begin position="169"/>
        <end position="186"/>
    </location>
</feature>
<protein>
    <submittedName>
        <fullName evidence="2">Uncharacterized protein</fullName>
    </submittedName>
</protein>
<keyword evidence="1" id="KW-0812">Transmembrane</keyword>
<feature type="transmembrane region" description="Helical" evidence="1">
    <location>
        <begin position="140"/>
        <end position="163"/>
    </location>
</feature>
<gene>
    <name evidence="2" type="ORF">OO016_00760</name>
</gene>
<dbReference type="Proteomes" id="UP001207116">
    <property type="component" value="Unassembled WGS sequence"/>
</dbReference>